<protein>
    <recommendedName>
        <fullName evidence="9">von Willebrand factor D and EGF domains</fullName>
    </recommendedName>
</protein>
<feature type="domain" description="EGF-like" evidence="5">
    <location>
        <begin position="830"/>
        <end position="862"/>
    </location>
</feature>
<sequence length="900" mass="96048">MSLTVQSPGSDYGSTRGLCGTFDGDPENDFHDQRGSPLKERPDPYLAFISEWRLSPGRSMFDELPRPLKSPGKISYCSCAGAEAGSPWVSAPGSPSPSGAASGCRDAERVRRPSLIPELDVAMDADGPSRSFRRRSLKEEKHPGPFFPSQEKYAHLTRGESEGAIGQRNGRGKPAPLEAGDPPPRERPSARSRQKREHLRGHLPAFSVPDLGPADLEGLSYFFPEDHAADAQPEPAPSWPTPSGLTEARVGEVCRQRLANSSIGRACAGFLGERLDSALAMCVKDVLLKDNLGWADAGLALLENECERRVLQEGAHSPEGDGRAPEDVLLALRCPGLCSGRGQCMEWGCACSQGFSSFDCSVWSDQAPEITELENAGLCDIQLSGCTAVRVFGHGFRESRTPKCEVTPQQYNGSQGIPGAPVYTDVVFQNSTTVTCRLPAHVQKLPTMDQWGDGPIVKWQVKVSNDGLRFSNPQILTLYDGACQTCDPRGRCTLKEKLCLVDGRCYRDGAPSPTGPCRLCRSDLSRWTWSVSPVGTGDKAPTLWTFYGANFTQQLRATDPEGSPVSYTLRAGPRAAGVSPGGVLLWKALSWGAHTFTVGAADDCRAEATVTVEVSVKPCDCLNGGRCVPRGGGPRGRGPGFEGPACEAAGCEPRPCGPGPCGEAPGQHASRDPAYRRETGSQQERSEPGSRRPSPPAPPSQTFWATSPPFCSSAICRHPCGRGMECVRPNVCRCKAGFSGPSCHTALCCPGCKNHGKCIKPGVCGPWGNHLPPCRHGGSCLAHNFCSCPYGFVGPRCETAVCTKHCEHGGQCLAPDVCQCQRGWFGPTCATALCEPVCLNGGVCHKPNSCLCPTGFFGSRCQNAICSPPCKNGGQCVRNNVCSCPEGFTGRPGQCPRHLV</sequence>
<feature type="compositionally biased region" description="Basic and acidic residues" evidence="4">
    <location>
        <begin position="28"/>
        <end position="42"/>
    </location>
</feature>
<dbReference type="PROSITE" id="PS50026">
    <property type="entry name" value="EGF_3"/>
    <property type="match status" value="3"/>
</dbReference>
<dbReference type="STRING" id="9305.ENSSHAP00000016725"/>
<feature type="compositionally biased region" description="Basic and acidic residues" evidence="4">
    <location>
        <begin position="669"/>
        <end position="690"/>
    </location>
</feature>
<comment type="caution">
    <text evidence="3">Lacks conserved residue(s) required for the propagation of feature annotation.</text>
</comment>
<dbReference type="Proteomes" id="UP000007648">
    <property type="component" value="Unassembled WGS sequence"/>
</dbReference>
<reference evidence="7 8" key="1">
    <citation type="journal article" date="2011" name="Proc. Natl. Acad. Sci. U.S.A.">
        <title>Genetic diversity and population structure of the endangered marsupial Sarcophilus harrisii (Tasmanian devil).</title>
        <authorList>
            <person name="Miller W."/>
            <person name="Hayes V.M."/>
            <person name="Ratan A."/>
            <person name="Petersen D.C."/>
            <person name="Wittekindt N.E."/>
            <person name="Miller J."/>
            <person name="Walenz B."/>
            <person name="Knight J."/>
            <person name="Qi J."/>
            <person name="Zhao F."/>
            <person name="Wang Q."/>
            <person name="Bedoya-Reina O.C."/>
            <person name="Katiyar N."/>
            <person name="Tomsho L.P."/>
            <person name="Kasson L.M."/>
            <person name="Hardie R.A."/>
            <person name="Woodbridge P."/>
            <person name="Tindall E.A."/>
            <person name="Bertelsen M.F."/>
            <person name="Dixon D."/>
            <person name="Pyecroft S."/>
            <person name="Helgen K.M."/>
            <person name="Lesk A.M."/>
            <person name="Pringle T.H."/>
            <person name="Patterson N."/>
            <person name="Zhang Y."/>
            <person name="Kreiss A."/>
            <person name="Woods G.M."/>
            <person name="Jones M.E."/>
            <person name="Schuster S.C."/>
        </authorList>
    </citation>
    <scope>NUCLEOTIDE SEQUENCE [LARGE SCALE GENOMIC DNA]</scope>
</reference>
<feature type="disulfide bond" evidence="3">
    <location>
        <begin position="788"/>
        <end position="797"/>
    </location>
</feature>
<feature type="domain" description="EGF-like" evidence="5">
    <location>
        <begin position="712"/>
        <end position="744"/>
    </location>
</feature>
<feature type="region of interest" description="Disordered" evidence="4">
    <location>
        <begin position="86"/>
        <end position="130"/>
    </location>
</feature>
<evidence type="ECO:0000256" key="2">
    <source>
        <dbReference type="ARBA" id="ARBA00023157"/>
    </source>
</evidence>
<feature type="compositionally biased region" description="Basic residues" evidence="4">
    <location>
        <begin position="190"/>
        <end position="201"/>
    </location>
</feature>
<evidence type="ECO:0000313" key="7">
    <source>
        <dbReference type="Ensembl" id="ENSSHAP00000016725.2"/>
    </source>
</evidence>
<dbReference type="Pfam" id="PF26129">
    <property type="entry name" value="Vwde"/>
    <property type="match status" value="1"/>
</dbReference>
<reference evidence="7" key="2">
    <citation type="submission" date="2025-08" db="UniProtKB">
        <authorList>
            <consortium name="Ensembl"/>
        </authorList>
    </citation>
    <scope>IDENTIFICATION</scope>
</reference>
<reference evidence="7" key="3">
    <citation type="submission" date="2025-09" db="UniProtKB">
        <authorList>
            <consortium name="Ensembl"/>
        </authorList>
    </citation>
    <scope>IDENTIFICATION</scope>
</reference>
<dbReference type="HOGENOM" id="CLU_002130_0_0_1"/>
<dbReference type="GeneTree" id="ENSGT00940000160835"/>
<feature type="domain" description="VWFD" evidence="6">
    <location>
        <begin position="1"/>
        <end position="60"/>
    </location>
</feature>
<dbReference type="InterPro" id="IPR050969">
    <property type="entry name" value="Dev_Signal_Modulators"/>
</dbReference>
<dbReference type="eggNOG" id="KOG1217">
    <property type="taxonomic scope" value="Eukaryota"/>
</dbReference>
<dbReference type="PROSITE" id="PS51233">
    <property type="entry name" value="VWFD"/>
    <property type="match status" value="1"/>
</dbReference>
<evidence type="ECO:0008006" key="9">
    <source>
        <dbReference type="Google" id="ProtNLM"/>
    </source>
</evidence>
<dbReference type="PANTHER" id="PTHR14949:SF53">
    <property type="entry name" value="VON WILLEBRAND FACTOR D AND EGF DOMAIN-CONTAINING PROTEIN"/>
    <property type="match status" value="1"/>
</dbReference>
<evidence type="ECO:0000259" key="5">
    <source>
        <dbReference type="PROSITE" id="PS50026"/>
    </source>
</evidence>
<dbReference type="AlphaFoldDB" id="G3WMS0"/>
<feature type="disulfide bond" evidence="3">
    <location>
        <begin position="852"/>
        <end position="861"/>
    </location>
</feature>
<dbReference type="PANTHER" id="PTHR14949">
    <property type="entry name" value="EGF-LIKE-DOMAIN, MULTIPLE 7, 8"/>
    <property type="match status" value="1"/>
</dbReference>
<dbReference type="PROSITE" id="PS01186">
    <property type="entry name" value="EGF_2"/>
    <property type="match status" value="4"/>
</dbReference>
<dbReference type="Gene3D" id="2.10.25.10">
    <property type="entry name" value="Laminin"/>
    <property type="match status" value="4"/>
</dbReference>
<feature type="region of interest" description="Disordered" evidence="4">
    <location>
        <begin position="1"/>
        <end position="42"/>
    </location>
</feature>
<dbReference type="Ensembl" id="ENSSHAT00000016867.2">
    <property type="protein sequence ID" value="ENSSHAP00000016725.2"/>
    <property type="gene ID" value="ENSSHAG00000014230.2"/>
</dbReference>
<dbReference type="GO" id="GO:0009986">
    <property type="term" value="C:cell surface"/>
    <property type="evidence" value="ECO:0007669"/>
    <property type="project" value="TreeGrafter"/>
</dbReference>
<dbReference type="InterPro" id="IPR058727">
    <property type="entry name" value="Helical_Vwde"/>
</dbReference>
<dbReference type="InterPro" id="IPR001846">
    <property type="entry name" value="VWF_type-D"/>
</dbReference>
<keyword evidence="8" id="KW-1185">Reference proteome</keyword>
<evidence type="ECO:0000313" key="8">
    <source>
        <dbReference type="Proteomes" id="UP000007648"/>
    </source>
</evidence>
<dbReference type="InterPro" id="IPR000742">
    <property type="entry name" value="EGF"/>
</dbReference>
<dbReference type="GO" id="GO:0005102">
    <property type="term" value="F:signaling receptor binding"/>
    <property type="evidence" value="ECO:0007669"/>
    <property type="project" value="TreeGrafter"/>
</dbReference>
<proteinExistence type="predicted"/>
<evidence type="ECO:0000256" key="4">
    <source>
        <dbReference type="SAM" id="MobiDB-lite"/>
    </source>
</evidence>
<dbReference type="Pfam" id="PF00094">
    <property type="entry name" value="VWD"/>
    <property type="match status" value="1"/>
</dbReference>
<dbReference type="InParanoid" id="G3WMS0"/>
<dbReference type="Gene3D" id="2.60.120.260">
    <property type="entry name" value="Galactose-binding domain-like"/>
    <property type="match status" value="1"/>
</dbReference>
<feature type="disulfide bond" evidence="3">
    <location>
        <begin position="734"/>
        <end position="743"/>
    </location>
</feature>
<organism evidence="7 8">
    <name type="scientific">Sarcophilus harrisii</name>
    <name type="common">Tasmanian devil</name>
    <name type="synonym">Sarcophilus laniarius</name>
    <dbReference type="NCBI Taxonomy" id="9305"/>
    <lineage>
        <taxon>Eukaryota</taxon>
        <taxon>Metazoa</taxon>
        <taxon>Chordata</taxon>
        <taxon>Craniata</taxon>
        <taxon>Vertebrata</taxon>
        <taxon>Euteleostomi</taxon>
        <taxon>Mammalia</taxon>
        <taxon>Metatheria</taxon>
        <taxon>Dasyuromorphia</taxon>
        <taxon>Dasyuridae</taxon>
        <taxon>Sarcophilus</taxon>
    </lineage>
</organism>
<feature type="domain" description="EGF-like" evidence="5">
    <location>
        <begin position="760"/>
        <end position="798"/>
    </location>
</feature>
<feature type="compositionally biased region" description="Low complexity" evidence="4">
    <location>
        <begin position="86"/>
        <end position="103"/>
    </location>
</feature>
<feature type="region of interest" description="Disordered" evidence="4">
    <location>
        <begin position="662"/>
        <end position="701"/>
    </location>
</feature>
<dbReference type="FunFam" id="2.10.25.10:FF:000490">
    <property type="entry name" value="von Willebrand factor D and EGF domain-containing protein"/>
    <property type="match status" value="1"/>
</dbReference>
<dbReference type="PROSITE" id="PS00022">
    <property type="entry name" value="EGF_1"/>
    <property type="match status" value="3"/>
</dbReference>
<keyword evidence="1" id="KW-0732">Signal</keyword>
<feature type="compositionally biased region" description="Polar residues" evidence="4">
    <location>
        <begin position="1"/>
        <end position="13"/>
    </location>
</feature>
<name>G3WMS0_SARHA</name>
<evidence type="ECO:0000256" key="3">
    <source>
        <dbReference type="PROSITE-ProRule" id="PRU00076"/>
    </source>
</evidence>
<keyword evidence="3" id="KW-0245">EGF-like domain</keyword>
<feature type="region of interest" description="Disordered" evidence="4">
    <location>
        <begin position="163"/>
        <end position="206"/>
    </location>
</feature>
<feature type="disulfide bond" evidence="3">
    <location>
        <begin position="834"/>
        <end position="844"/>
    </location>
</feature>
<feature type="disulfide bond" evidence="3">
    <location>
        <begin position="716"/>
        <end position="726"/>
    </location>
</feature>
<accession>G3WMS0</accession>
<evidence type="ECO:0000256" key="1">
    <source>
        <dbReference type="ARBA" id="ARBA00022729"/>
    </source>
</evidence>
<evidence type="ECO:0000259" key="6">
    <source>
        <dbReference type="PROSITE" id="PS51233"/>
    </source>
</evidence>
<dbReference type="GO" id="GO:0005576">
    <property type="term" value="C:extracellular region"/>
    <property type="evidence" value="ECO:0007669"/>
    <property type="project" value="TreeGrafter"/>
</dbReference>
<dbReference type="SMART" id="SM00181">
    <property type="entry name" value="EGF"/>
    <property type="match status" value="7"/>
</dbReference>
<keyword evidence="2 3" id="KW-1015">Disulfide bond</keyword>